<dbReference type="OrthoDB" id="411017at2759"/>
<evidence type="ECO:0000256" key="1">
    <source>
        <dbReference type="ARBA" id="ARBA00004585"/>
    </source>
</evidence>
<comment type="caution">
    <text evidence="6">The sequence shown here is derived from an EMBL/GenBank/DDBJ whole genome shotgun (WGS) entry which is preliminary data.</text>
</comment>
<dbReference type="Pfam" id="PF05648">
    <property type="entry name" value="PEX11"/>
    <property type="match status" value="1"/>
</dbReference>
<comment type="subcellular location">
    <subcellularLocation>
        <location evidence="1">Peroxisome membrane</location>
        <topology evidence="1">Multi-pass membrane protein</topology>
    </subcellularLocation>
</comment>
<evidence type="ECO:0000256" key="3">
    <source>
        <dbReference type="ARBA" id="ARBA00022593"/>
    </source>
</evidence>
<dbReference type="GO" id="GO:0042802">
    <property type="term" value="F:identical protein binding"/>
    <property type="evidence" value="ECO:0007669"/>
    <property type="project" value="UniProtKB-ARBA"/>
</dbReference>
<accession>A0A2P6VF05</accession>
<dbReference type="Proteomes" id="UP000239649">
    <property type="component" value="Unassembled WGS sequence"/>
</dbReference>
<dbReference type="PANTHER" id="PTHR12652:SF50">
    <property type="entry name" value="PEROXIN 11"/>
    <property type="match status" value="1"/>
</dbReference>
<sequence>MAGNDIKTHAKALNQFLEKSDGRDKLLAAVQYAAMFVAAGQPGNVKKIQASVATARKVFRIMRPLEVLAPIIQNPGLVGAGRPMWVEVLIKLRPLLMSIYFGADHVVWAQQAGIMNNKGLTDRAQKTSLYSWFGGSLCTIVLELYEVAALAARRAGESEDDYQARLAKMRPELNKRLLVLVHACFQAALAMGLLELRPWKPRTVGALGIVASLMNCYMLYPSMPTSLFSGWPFSSSSAAAAAKQPAFKTA</sequence>
<dbReference type="InterPro" id="IPR008733">
    <property type="entry name" value="PEX11"/>
</dbReference>
<proteinExistence type="inferred from homology"/>
<keyword evidence="3" id="KW-0962">Peroxisome biogenesis</keyword>
<protein>
    <submittedName>
        <fullName evidence="6">Peroxisomal membrane 11C</fullName>
    </submittedName>
</protein>
<dbReference type="AlphaFoldDB" id="A0A2P6VF05"/>
<evidence type="ECO:0000256" key="5">
    <source>
        <dbReference type="ARBA" id="ARBA00023140"/>
    </source>
</evidence>
<reference evidence="6 7" key="1">
    <citation type="journal article" date="2018" name="Plant J.">
        <title>Genome sequences of Chlorella sorokiniana UTEX 1602 and Micractinium conductrix SAG 241.80: implications to maltose excretion by a green alga.</title>
        <authorList>
            <person name="Arriola M.B."/>
            <person name="Velmurugan N."/>
            <person name="Zhang Y."/>
            <person name="Plunkett M.H."/>
            <person name="Hondzo H."/>
            <person name="Barney B.M."/>
        </authorList>
    </citation>
    <scope>NUCLEOTIDE SEQUENCE [LARGE SCALE GENOMIC DNA]</scope>
    <source>
        <strain evidence="6 7">SAG 241.80</strain>
    </source>
</reference>
<evidence type="ECO:0000313" key="7">
    <source>
        <dbReference type="Proteomes" id="UP000239649"/>
    </source>
</evidence>
<organism evidence="6 7">
    <name type="scientific">Micractinium conductrix</name>
    <dbReference type="NCBI Taxonomy" id="554055"/>
    <lineage>
        <taxon>Eukaryota</taxon>
        <taxon>Viridiplantae</taxon>
        <taxon>Chlorophyta</taxon>
        <taxon>core chlorophytes</taxon>
        <taxon>Trebouxiophyceae</taxon>
        <taxon>Chlorellales</taxon>
        <taxon>Chlorellaceae</taxon>
        <taxon>Chlorella clade</taxon>
        <taxon>Micractinium</taxon>
    </lineage>
</organism>
<dbReference type="PANTHER" id="PTHR12652">
    <property type="entry name" value="PEROXISOMAL BIOGENESIS FACTOR 11"/>
    <property type="match status" value="1"/>
</dbReference>
<comment type="similarity">
    <text evidence="2">Belongs to the peroxin-11 family.</text>
</comment>
<dbReference type="EMBL" id="LHPF02000009">
    <property type="protein sequence ID" value="PSC72672.1"/>
    <property type="molecule type" value="Genomic_DNA"/>
</dbReference>
<keyword evidence="4" id="KW-0472">Membrane</keyword>
<gene>
    <name evidence="6" type="ORF">C2E20_3854</name>
</gene>
<dbReference type="GO" id="GO:0044375">
    <property type="term" value="P:regulation of peroxisome size"/>
    <property type="evidence" value="ECO:0007669"/>
    <property type="project" value="UniProtKB-ARBA"/>
</dbReference>
<dbReference type="GO" id="GO:0005778">
    <property type="term" value="C:peroxisomal membrane"/>
    <property type="evidence" value="ECO:0007669"/>
    <property type="project" value="UniProtKB-SubCell"/>
</dbReference>
<dbReference type="GO" id="GO:0016559">
    <property type="term" value="P:peroxisome fission"/>
    <property type="evidence" value="ECO:0007669"/>
    <property type="project" value="InterPro"/>
</dbReference>
<keyword evidence="5" id="KW-0576">Peroxisome</keyword>
<dbReference type="STRING" id="554055.A0A2P6VF05"/>
<evidence type="ECO:0000256" key="4">
    <source>
        <dbReference type="ARBA" id="ARBA00023136"/>
    </source>
</evidence>
<name>A0A2P6VF05_9CHLO</name>
<keyword evidence="7" id="KW-1185">Reference proteome</keyword>
<evidence type="ECO:0000313" key="6">
    <source>
        <dbReference type="EMBL" id="PSC72672.1"/>
    </source>
</evidence>
<evidence type="ECO:0000256" key="2">
    <source>
        <dbReference type="ARBA" id="ARBA00008194"/>
    </source>
</evidence>